<accession>A0A8J7DM09</accession>
<evidence type="ECO:0000256" key="1">
    <source>
        <dbReference type="SAM" id="MobiDB-lite"/>
    </source>
</evidence>
<comment type="caution">
    <text evidence="2">The sequence shown here is derived from an EMBL/GenBank/DDBJ whole genome shotgun (WGS) entry which is preliminary data.</text>
</comment>
<protein>
    <submittedName>
        <fullName evidence="2">Uncharacterized protein</fullName>
    </submittedName>
</protein>
<proteinExistence type="predicted"/>
<dbReference type="Proteomes" id="UP000636505">
    <property type="component" value="Unassembled WGS sequence"/>
</dbReference>
<sequence>MNHWEFLIQKEGDQAWLPLSQQVEILAGRYRVVAHTNRSDTAVEVRVSQMVLDEMPPRRRVRKRLGQTDADGLILIIPFMWLQPGRWELSCSNTNVADELLGQGWQHSIQLQVLPLTEASQDWTPASDWSEENAVDETAVLPNPETETEASPEADPDHNGSPAHPEDDLSPGGYPDAEALTEQIVNSLFDSIEPLEADSSPLAQARSQPTAITPNSGYLVSLRQQAYVAQRQKPLMIAGQVYLDTNVQAPALLDGQLWIRLRDPQTGRPILETHRRLQAATLPVDFKVQVQLPEIAETRVILGEVLLRLGAAEPQQPALAAAAFTITVGLDSLLEILANHTELDFDEEVSVFPGTTVPFSQPKPSPATLVSPNLPLSPPPSKSLVPAVGQILPPQLDFPEPDATGDHAPKLPGFTPVTDRRQSAKAPTANSSAASPESRPQPHPEPHPGPDDLTADLWSNSTGEPATETAAKDRRKPAGTPQPSPTPARPEPHLPKFSPAVRQQPAIFDSDSIADSDLDADWVASTLAEIDEPGQRPTQLGLTTGSNPGSNALWTEAEADPEADSKSASATSPNGLSSRFMNRLSDLTYASRQATAELRSLMQAAGVQSPELVDPEPSLPPEPVAALPNEVVIYEEEPPSPVTLPPELSGISPEPSPPADLTVPDAGTAVVEIMSPVIAIPNRELIAGETIALTVRLRPQQWPLYIKLWASDRQTRTLVGEPHLLMDLTPNDLGELEAQMSMLIPPDCLEIQFAAIAIAVETHQESDKAVVNRHIVPPGLPTQTLDDLI</sequence>
<feature type="compositionally biased region" description="Basic and acidic residues" evidence="1">
    <location>
        <begin position="440"/>
        <end position="450"/>
    </location>
</feature>
<evidence type="ECO:0000313" key="2">
    <source>
        <dbReference type="EMBL" id="MBE9078081.1"/>
    </source>
</evidence>
<evidence type="ECO:0000313" key="3">
    <source>
        <dbReference type="Proteomes" id="UP000636505"/>
    </source>
</evidence>
<dbReference type="RefSeq" id="WP_193907545.1">
    <property type="nucleotide sequence ID" value="NZ_JADEXG010000026.1"/>
</dbReference>
<feature type="region of interest" description="Disordered" evidence="1">
    <location>
        <begin position="530"/>
        <end position="578"/>
    </location>
</feature>
<dbReference type="EMBL" id="JADEXG010000026">
    <property type="protein sequence ID" value="MBE9078081.1"/>
    <property type="molecule type" value="Genomic_DNA"/>
</dbReference>
<feature type="compositionally biased region" description="Pro residues" evidence="1">
    <location>
        <begin position="480"/>
        <end position="489"/>
    </location>
</feature>
<reference evidence="2" key="1">
    <citation type="submission" date="2020-10" db="EMBL/GenBank/DDBJ databases">
        <authorList>
            <person name="Castelo-Branco R."/>
            <person name="Eusebio N."/>
            <person name="Adriana R."/>
            <person name="Vieira A."/>
            <person name="Brugerolle De Fraissinette N."/>
            <person name="Rezende De Castro R."/>
            <person name="Schneider M.P."/>
            <person name="Vasconcelos V."/>
            <person name="Leao P.N."/>
        </authorList>
    </citation>
    <scope>NUCLEOTIDE SEQUENCE</scope>
    <source>
        <strain evidence="2">LEGE 07310</strain>
    </source>
</reference>
<feature type="compositionally biased region" description="Polar residues" evidence="1">
    <location>
        <begin position="566"/>
        <end position="578"/>
    </location>
</feature>
<feature type="region of interest" description="Disordered" evidence="1">
    <location>
        <begin position="392"/>
        <end position="497"/>
    </location>
</feature>
<feature type="region of interest" description="Disordered" evidence="1">
    <location>
        <begin position="639"/>
        <end position="659"/>
    </location>
</feature>
<name>A0A8J7DM09_9CYAN</name>
<feature type="compositionally biased region" description="Polar residues" evidence="1">
    <location>
        <begin position="536"/>
        <end position="553"/>
    </location>
</feature>
<keyword evidence="3" id="KW-1185">Reference proteome</keyword>
<organism evidence="2 3">
    <name type="scientific">Vasconcelosia minhoensis LEGE 07310</name>
    <dbReference type="NCBI Taxonomy" id="915328"/>
    <lineage>
        <taxon>Bacteria</taxon>
        <taxon>Bacillati</taxon>
        <taxon>Cyanobacteriota</taxon>
        <taxon>Cyanophyceae</taxon>
        <taxon>Nodosilineales</taxon>
        <taxon>Cymatolegaceae</taxon>
        <taxon>Vasconcelosia</taxon>
        <taxon>Vasconcelosia minhoensis</taxon>
    </lineage>
</organism>
<feature type="region of interest" description="Disordered" evidence="1">
    <location>
        <begin position="141"/>
        <end position="176"/>
    </location>
</feature>
<gene>
    <name evidence="2" type="ORF">IQ241_12390</name>
</gene>
<dbReference type="AlphaFoldDB" id="A0A8J7DM09"/>